<gene>
    <name evidence="2" type="ORF">M9Y10_029081</name>
</gene>
<sequence length="288" mass="32806">MGKGYYEKFLQSKSSKSKKSTTSQTKKRAVKPTSQNIFTDIQVSAYQWLHDKGILPLIDDLTKQNLVSSLMDKNFLAIFKIGAVFKVFVTPPKNAQLSRVMIPLQRLVDEMKEKRIIPIDINHELIAKGNPDEILRFLTFSYEFSVIGDEMDGLPVRLRKISDFLLSLGIYPPPNAGKTWFNNMRPLYLIEDPIRNGELFRSLCVVIRPEIYESKPPPAKTPREMAERIRQALVILNEEGLIDDDDVLNADSIVRGTTDTAEKIIEKIMNSYEKRAQASINGLSIKFV</sequence>
<feature type="region of interest" description="Disordered" evidence="1">
    <location>
        <begin position="1"/>
        <end position="29"/>
    </location>
</feature>
<keyword evidence="3" id="KW-1185">Reference proteome</keyword>
<evidence type="ECO:0000313" key="3">
    <source>
        <dbReference type="Proteomes" id="UP001470230"/>
    </source>
</evidence>
<accession>A0ABR2KL74</accession>
<protein>
    <submittedName>
        <fullName evidence="2">Uncharacterized protein</fullName>
    </submittedName>
</protein>
<reference evidence="2 3" key="1">
    <citation type="submission" date="2024-04" db="EMBL/GenBank/DDBJ databases">
        <title>Tritrichomonas musculus Genome.</title>
        <authorList>
            <person name="Alves-Ferreira E."/>
            <person name="Grigg M."/>
            <person name="Lorenzi H."/>
            <person name="Galac M."/>
        </authorList>
    </citation>
    <scope>NUCLEOTIDE SEQUENCE [LARGE SCALE GENOMIC DNA]</scope>
    <source>
        <strain evidence="2 3">EAF2021</strain>
    </source>
</reference>
<comment type="caution">
    <text evidence="2">The sequence shown here is derived from an EMBL/GenBank/DDBJ whole genome shotgun (WGS) entry which is preliminary data.</text>
</comment>
<feature type="compositionally biased region" description="Basic residues" evidence="1">
    <location>
        <begin position="15"/>
        <end position="29"/>
    </location>
</feature>
<dbReference type="EMBL" id="JAPFFF010000004">
    <property type="protein sequence ID" value="KAK8891859.1"/>
    <property type="molecule type" value="Genomic_DNA"/>
</dbReference>
<organism evidence="2 3">
    <name type="scientific">Tritrichomonas musculus</name>
    <dbReference type="NCBI Taxonomy" id="1915356"/>
    <lineage>
        <taxon>Eukaryota</taxon>
        <taxon>Metamonada</taxon>
        <taxon>Parabasalia</taxon>
        <taxon>Tritrichomonadida</taxon>
        <taxon>Tritrichomonadidae</taxon>
        <taxon>Tritrichomonas</taxon>
    </lineage>
</organism>
<evidence type="ECO:0000313" key="2">
    <source>
        <dbReference type="EMBL" id="KAK8891859.1"/>
    </source>
</evidence>
<dbReference type="Proteomes" id="UP001470230">
    <property type="component" value="Unassembled WGS sequence"/>
</dbReference>
<proteinExistence type="predicted"/>
<name>A0ABR2KL74_9EUKA</name>
<evidence type="ECO:0000256" key="1">
    <source>
        <dbReference type="SAM" id="MobiDB-lite"/>
    </source>
</evidence>